<dbReference type="OrthoDB" id="9803970at2"/>
<organism evidence="10 11">
    <name type="scientific">Anaeromicrobium sediminis</name>
    <dbReference type="NCBI Taxonomy" id="1478221"/>
    <lineage>
        <taxon>Bacteria</taxon>
        <taxon>Bacillati</taxon>
        <taxon>Bacillota</taxon>
        <taxon>Clostridia</taxon>
        <taxon>Peptostreptococcales</taxon>
        <taxon>Thermotaleaceae</taxon>
        <taxon>Anaeromicrobium</taxon>
    </lineage>
</organism>
<evidence type="ECO:0000313" key="11">
    <source>
        <dbReference type="Proteomes" id="UP000216024"/>
    </source>
</evidence>
<evidence type="ECO:0000256" key="2">
    <source>
        <dbReference type="ARBA" id="ARBA00022741"/>
    </source>
</evidence>
<dbReference type="SUPFAM" id="SSF46689">
    <property type="entry name" value="Homeodomain-like"/>
    <property type="match status" value="1"/>
</dbReference>
<accession>A0A267MP78</accession>
<dbReference type="GO" id="GO:0000160">
    <property type="term" value="P:phosphorelay signal transduction system"/>
    <property type="evidence" value="ECO:0007669"/>
    <property type="project" value="InterPro"/>
</dbReference>
<keyword evidence="11" id="KW-1185">Reference proteome</keyword>
<feature type="domain" description="Sigma-54 factor interaction" evidence="8">
    <location>
        <begin position="134"/>
        <end position="363"/>
    </location>
</feature>
<dbReference type="SMART" id="SM00448">
    <property type="entry name" value="REC"/>
    <property type="match status" value="1"/>
</dbReference>
<dbReference type="InterPro" id="IPR025944">
    <property type="entry name" value="Sigma_54_int_dom_CS"/>
</dbReference>
<proteinExistence type="predicted"/>
<dbReference type="PROSITE" id="PS50045">
    <property type="entry name" value="SIGMA54_INTERACT_4"/>
    <property type="match status" value="1"/>
</dbReference>
<dbReference type="PANTHER" id="PTHR32071">
    <property type="entry name" value="TRANSCRIPTIONAL REGULATORY PROTEIN"/>
    <property type="match status" value="1"/>
</dbReference>
<evidence type="ECO:0000259" key="8">
    <source>
        <dbReference type="PROSITE" id="PS50045"/>
    </source>
</evidence>
<dbReference type="SMART" id="SM00382">
    <property type="entry name" value="AAA"/>
    <property type="match status" value="1"/>
</dbReference>
<gene>
    <name evidence="10" type="ORF">CCE28_01105</name>
</gene>
<dbReference type="Proteomes" id="UP000216024">
    <property type="component" value="Unassembled WGS sequence"/>
</dbReference>
<evidence type="ECO:0000313" key="10">
    <source>
        <dbReference type="EMBL" id="PAB61414.1"/>
    </source>
</evidence>
<dbReference type="FunFam" id="3.40.50.300:FF:000006">
    <property type="entry name" value="DNA-binding transcriptional regulator NtrC"/>
    <property type="match status" value="1"/>
</dbReference>
<dbReference type="PROSITE" id="PS00675">
    <property type="entry name" value="SIGMA54_INTERACT_1"/>
    <property type="match status" value="1"/>
</dbReference>
<dbReference type="Gene3D" id="3.40.50.300">
    <property type="entry name" value="P-loop containing nucleotide triphosphate hydrolases"/>
    <property type="match status" value="1"/>
</dbReference>
<dbReference type="InterPro" id="IPR002197">
    <property type="entry name" value="HTH_Fis"/>
</dbReference>
<sequence length="442" mass="50867">MNILVVDDEIEYRQVLKIILDKRGYDTDTAANGEEALRMIKKKNYDLILTDLLMDKMDGVELLKRVKKINENIQVIIITGYGTIENAVEAIKKGAYNYFVKSHAPGILLKDIKKIKEMLLSKKKDKHLNEGFILDSKSEKFKECIHIAKKAADSNANILILGESGVGKEVIANYIHVCSSREKEKFMPINCSAFAESLLESELFGHEKGAFTGAIERRIGKLESVKGGTLFLDEVGDISLNTQVKLLRVLENRRIERIGSNNSIDVNFGLISATNKNISDEIFRGSFREDFFYRISTITIEIPPLRERREDIINLIDFFLNKSKLKYNKEIDHVEDGVMNFLRDYHYPGNIRELKNIIEMLVVLSEGGYVLEKYLPKDKNENRHSLQKINIIKPLKEMRNEIEAEYIKKVLDICENNISKAARELKISRRQLFNKVTEYNLK</sequence>
<evidence type="ECO:0000256" key="4">
    <source>
        <dbReference type="ARBA" id="ARBA00023015"/>
    </source>
</evidence>
<keyword evidence="7" id="KW-0597">Phosphoprotein</keyword>
<reference evidence="10 11" key="1">
    <citation type="submission" date="2017-06" db="EMBL/GenBank/DDBJ databases">
        <title>Draft genome sequence of anaerobic fermentative bacterium Anaeromicrobium sediminis DY2726D isolated from West Pacific Ocean sediments.</title>
        <authorList>
            <person name="Zeng X."/>
        </authorList>
    </citation>
    <scope>NUCLEOTIDE SEQUENCE [LARGE SCALE GENOMIC DNA]</scope>
    <source>
        <strain evidence="10 11">DY2726D</strain>
    </source>
</reference>
<dbReference type="Pfam" id="PF00158">
    <property type="entry name" value="Sigma54_activat"/>
    <property type="match status" value="1"/>
</dbReference>
<dbReference type="Gene3D" id="3.40.50.2300">
    <property type="match status" value="1"/>
</dbReference>
<dbReference type="EMBL" id="NIBG01000001">
    <property type="protein sequence ID" value="PAB61414.1"/>
    <property type="molecule type" value="Genomic_DNA"/>
</dbReference>
<evidence type="ECO:0000256" key="1">
    <source>
        <dbReference type="ARBA" id="ARBA00018672"/>
    </source>
</evidence>
<keyword evidence="2" id="KW-0547">Nucleotide-binding</keyword>
<dbReference type="InterPro" id="IPR001789">
    <property type="entry name" value="Sig_transdc_resp-reg_receiver"/>
</dbReference>
<keyword evidence="4" id="KW-0805">Transcription regulation</keyword>
<dbReference type="InterPro" id="IPR025662">
    <property type="entry name" value="Sigma_54_int_dom_ATP-bd_1"/>
</dbReference>
<feature type="modified residue" description="4-aspartylphosphate" evidence="7">
    <location>
        <position position="51"/>
    </location>
</feature>
<dbReference type="AlphaFoldDB" id="A0A267MP78"/>
<dbReference type="PANTHER" id="PTHR32071:SF119">
    <property type="entry name" value="SIGMA L-DEPENDENT TRANSCRIPTIONAL REGULATOR YPLP-RELATED"/>
    <property type="match status" value="1"/>
</dbReference>
<dbReference type="PROSITE" id="PS50110">
    <property type="entry name" value="RESPONSE_REGULATORY"/>
    <property type="match status" value="1"/>
</dbReference>
<comment type="caution">
    <text evidence="10">The sequence shown here is derived from an EMBL/GenBank/DDBJ whole genome shotgun (WGS) entry which is preliminary data.</text>
</comment>
<dbReference type="PRINTS" id="PR01590">
    <property type="entry name" value="HTHFIS"/>
</dbReference>
<dbReference type="SUPFAM" id="SSF52540">
    <property type="entry name" value="P-loop containing nucleoside triphosphate hydrolases"/>
    <property type="match status" value="1"/>
</dbReference>
<dbReference type="GO" id="GO:0006355">
    <property type="term" value="P:regulation of DNA-templated transcription"/>
    <property type="evidence" value="ECO:0007669"/>
    <property type="project" value="InterPro"/>
</dbReference>
<dbReference type="Gene3D" id="1.10.8.60">
    <property type="match status" value="1"/>
</dbReference>
<dbReference type="Pfam" id="PF00072">
    <property type="entry name" value="Response_reg"/>
    <property type="match status" value="1"/>
</dbReference>
<dbReference type="Gene3D" id="1.10.10.60">
    <property type="entry name" value="Homeodomain-like"/>
    <property type="match status" value="1"/>
</dbReference>
<evidence type="ECO:0000256" key="3">
    <source>
        <dbReference type="ARBA" id="ARBA00022840"/>
    </source>
</evidence>
<dbReference type="InterPro" id="IPR009057">
    <property type="entry name" value="Homeodomain-like_sf"/>
</dbReference>
<name>A0A267MP78_9FIRM</name>
<evidence type="ECO:0000256" key="6">
    <source>
        <dbReference type="ARBA" id="ARBA00024867"/>
    </source>
</evidence>
<feature type="domain" description="Response regulatory" evidence="9">
    <location>
        <begin position="2"/>
        <end position="116"/>
    </location>
</feature>
<comment type="function">
    <text evidence="6">May play the central regulatory role in sporulation. It may be an element of the effector pathway responsible for the activation of sporulation genes in response to nutritional stress. Spo0A may act in concert with spo0H (a sigma factor) to control the expression of some genes that are critical to the sporulation process.</text>
</comment>
<dbReference type="GO" id="GO:0005524">
    <property type="term" value="F:ATP binding"/>
    <property type="evidence" value="ECO:0007669"/>
    <property type="project" value="UniProtKB-KW"/>
</dbReference>
<keyword evidence="5" id="KW-0804">Transcription</keyword>
<dbReference type="Pfam" id="PF25601">
    <property type="entry name" value="AAA_lid_14"/>
    <property type="match status" value="1"/>
</dbReference>
<protein>
    <recommendedName>
        <fullName evidence="1">Stage 0 sporulation protein A homolog</fullName>
    </recommendedName>
</protein>
<evidence type="ECO:0000259" key="9">
    <source>
        <dbReference type="PROSITE" id="PS50110"/>
    </source>
</evidence>
<dbReference type="Pfam" id="PF02954">
    <property type="entry name" value="HTH_8"/>
    <property type="match status" value="1"/>
</dbReference>
<dbReference type="InterPro" id="IPR011006">
    <property type="entry name" value="CheY-like_superfamily"/>
</dbReference>
<keyword evidence="3" id="KW-0067">ATP-binding</keyword>
<dbReference type="InterPro" id="IPR002078">
    <property type="entry name" value="Sigma_54_int"/>
</dbReference>
<dbReference type="InterPro" id="IPR058031">
    <property type="entry name" value="AAA_lid_NorR"/>
</dbReference>
<dbReference type="InterPro" id="IPR003593">
    <property type="entry name" value="AAA+_ATPase"/>
</dbReference>
<dbReference type="SUPFAM" id="SSF52172">
    <property type="entry name" value="CheY-like"/>
    <property type="match status" value="1"/>
</dbReference>
<dbReference type="PROSITE" id="PS00688">
    <property type="entry name" value="SIGMA54_INTERACT_3"/>
    <property type="match status" value="1"/>
</dbReference>
<evidence type="ECO:0000256" key="7">
    <source>
        <dbReference type="PROSITE-ProRule" id="PRU00169"/>
    </source>
</evidence>
<evidence type="ECO:0000256" key="5">
    <source>
        <dbReference type="ARBA" id="ARBA00023163"/>
    </source>
</evidence>
<dbReference type="CDD" id="cd00009">
    <property type="entry name" value="AAA"/>
    <property type="match status" value="1"/>
</dbReference>
<dbReference type="InterPro" id="IPR027417">
    <property type="entry name" value="P-loop_NTPase"/>
</dbReference>
<dbReference type="GO" id="GO:0043565">
    <property type="term" value="F:sequence-specific DNA binding"/>
    <property type="evidence" value="ECO:0007669"/>
    <property type="project" value="InterPro"/>
</dbReference>